<dbReference type="PANTHER" id="PTHR23407:SF1">
    <property type="entry name" value="5-FORMYLTETRAHYDROFOLATE CYCLO-LIGASE"/>
    <property type="match status" value="1"/>
</dbReference>
<dbReference type="Gene3D" id="3.40.50.10420">
    <property type="entry name" value="NagB/RpiA/CoA transferase-like"/>
    <property type="match status" value="1"/>
</dbReference>
<protein>
    <recommendedName>
        <fullName evidence="5">5-formyltetrahydrofolate cyclo-ligase</fullName>
        <ecNumber evidence="5">6.3.3.2</ecNumber>
    </recommendedName>
</protein>
<dbReference type="EC" id="6.3.3.2" evidence="5"/>
<organism evidence="7">
    <name type="scientific">Candidatus Thiocaldithrix dubininis</name>
    <dbReference type="NCBI Taxonomy" id="3080823"/>
    <lineage>
        <taxon>Bacteria</taxon>
        <taxon>Pseudomonadati</taxon>
        <taxon>Pseudomonadota</taxon>
        <taxon>Gammaproteobacteria</taxon>
        <taxon>Thiotrichales</taxon>
        <taxon>Thiotrichaceae</taxon>
        <taxon>Candidatus Thiocaldithrix</taxon>
    </lineage>
</organism>
<dbReference type="KEGG" id="tdu:QJT80_12195"/>
<dbReference type="AlphaFoldDB" id="A0AA95KHG3"/>
<accession>A0AA95KHG3</accession>
<dbReference type="GO" id="GO:0030272">
    <property type="term" value="F:5-formyltetrahydrofolate cyclo-ligase activity"/>
    <property type="evidence" value="ECO:0007669"/>
    <property type="project" value="UniProtKB-EC"/>
</dbReference>
<comment type="catalytic activity">
    <reaction evidence="5">
        <text>(6S)-5-formyl-5,6,7,8-tetrahydrofolate + ATP = (6R)-5,10-methenyltetrahydrofolate + ADP + phosphate</text>
        <dbReference type="Rhea" id="RHEA:10488"/>
        <dbReference type="ChEBI" id="CHEBI:30616"/>
        <dbReference type="ChEBI" id="CHEBI:43474"/>
        <dbReference type="ChEBI" id="CHEBI:57455"/>
        <dbReference type="ChEBI" id="CHEBI:57457"/>
        <dbReference type="ChEBI" id="CHEBI:456216"/>
        <dbReference type="EC" id="6.3.3.2"/>
    </reaction>
</comment>
<keyword evidence="5" id="KW-0460">Magnesium</keyword>
<feature type="binding site" evidence="4">
    <location>
        <begin position="135"/>
        <end position="143"/>
    </location>
    <ligand>
        <name>ATP</name>
        <dbReference type="ChEBI" id="CHEBI:30616"/>
    </ligand>
</feature>
<dbReference type="PANTHER" id="PTHR23407">
    <property type="entry name" value="ATPASE INHIBITOR/5-FORMYLTETRAHYDROFOLATE CYCLO-LIGASE"/>
    <property type="match status" value="1"/>
</dbReference>
<dbReference type="PIRSF" id="PIRSF006806">
    <property type="entry name" value="FTHF_cligase"/>
    <property type="match status" value="1"/>
</dbReference>
<evidence type="ECO:0000313" key="7">
    <source>
        <dbReference type="EMBL" id="WGZ90255.1"/>
    </source>
</evidence>
<evidence type="ECO:0000256" key="3">
    <source>
        <dbReference type="ARBA" id="ARBA00022840"/>
    </source>
</evidence>
<feature type="coiled-coil region" evidence="6">
    <location>
        <begin position="2"/>
        <end position="29"/>
    </location>
</feature>
<proteinExistence type="inferred from homology"/>
<sequence length="200" mass="23463">MKASLNTLRNQLKQQRRQLSQTQQQQAAKAMAIRLRQQRIWRAAQHIALYWPVRGEADARLLKRYALPRQRFYLPVLSPFKDKRLWFIEWSTRTSFKANRFGIPEPLIQAHLLRPARHLDLVITPLVACNWQGVRLGMGGGFYDRSFAFKRQQTSARKPYLVGYAYDFQIIPSLIAQAWDVRLDYVLTEQNLVLTSSSIY</sequence>
<dbReference type="GO" id="GO:0009396">
    <property type="term" value="P:folic acid-containing compound biosynthetic process"/>
    <property type="evidence" value="ECO:0007669"/>
    <property type="project" value="TreeGrafter"/>
</dbReference>
<evidence type="ECO:0000256" key="5">
    <source>
        <dbReference type="RuleBase" id="RU361279"/>
    </source>
</evidence>
<evidence type="ECO:0000256" key="4">
    <source>
        <dbReference type="PIRSR" id="PIRSR006806-1"/>
    </source>
</evidence>
<evidence type="ECO:0000256" key="1">
    <source>
        <dbReference type="ARBA" id="ARBA00010638"/>
    </source>
</evidence>
<dbReference type="GO" id="GO:0005524">
    <property type="term" value="F:ATP binding"/>
    <property type="evidence" value="ECO:0007669"/>
    <property type="project" value="UniProtKB-KW"/>
</dbReference>
<keyword evidence="2 4" id="KW-0547">Nucleotide-binding</keyword>
<feature type="binding site" evidence="4">
    <location>
        <position position="56"/>
    </location>
    <ligand>
        <name>substrate</name>
    </ligand>
</feature>
<reference evidence="7" key="2">
    <citation type="submission" date="2023-04" db="EMBL/GenBank/DDBJ databases">
        <authorList>
            <person name="Beletskiy A.V."/>
            <person name="Mardanov A.V."/>
            <person name="Ravin N.V."/>
        </authorList>
    </citation>
    <scope>NUCLEOTIDE SEQUENCE</scope>
    <source>
        <strain evidence="7">GKL-01</strain>
    </source>
</reference>
<evidence type="ECO:0000256" key="6">
    <source>
        <dbReference type="SAM" id="Coils"/>
    </source>
</evidence>
<dbReference type="NCBIfam" id="TIGR02727">
    <property type="entry name" value="MTHFS_bact"/>
    <property type="match status" value="1"/>
</dbReference>
<dbReference type="Proteomes" id="UP001300672">
    <property type="component" value="Chromosome"/>
</dbReference>
<name>A0AA95KHG3_9GAMM</name>
<dbReference type="EMBL" id="CP124755">
    <property type="protein sequence ID" value="WGZ90255.1"/>
    <property type="molecule type" value="Genomic_DNA"/>
</dbReference>
<gene>
    <name evidence="7" type="ORF">QJT80_12195</name>
</gene>
<keyword evidence="3 4" id="KW-0067">ATP-binding</keyword>
<keyword evidence="6" id="KW-0175">Coiled coil</keyword>
<evidence type="ECO:0000256" key="2">
    <source>
        <dbReference type="ARBA" id="ARBA00022741"/>
    </source>
</evidence>
<keyword evidence="7" id="KW-0436">Ligase</keyword>
<dbReference type="GO" id="GO:0046872">
    <property type="term" value="F:metal ion binding"/>
    <property type="evidence" value="ECO:0007669"/>
    <property type="project" value="UniProtKB-KW"/>
</dbReference>
<dbReference type="Pfam" id="PF01812">
    <property type="entry name" value="5-FTHF_cyc-lig"/>
    <property type="match status" value="1"/>
</dbReference>
<dbReference type="InterPro" id="IPR002698">
    <property type="entry name" value="FTHF_cligase"/>
</dbReference>
<reference evidence="7" key="1">
    <citation type="journal article" date="2023" name="Int. J. Mol. Sci.">
        <title>Metagenomics Revealed a New Genus 'Candidatus Thiocaldithrix dubininis' gen. nov., sp. nov. and a New Species 'Candidatus Thiothrix putei' sp. nov. in the Family Thiotrichaceae, Some Members of Which Have Traits of Both Na+- and H+-Motive Energetics.</title>
        <authorList>
            <person name="Ravin N.V."/>
            <person name="Muntyan M.S."/>
            <person name="Smolyakov D.D."/>
            <person name="Rudenko T.S."/>
            <person name="Beletsky A.V."/>
            <person name="Mardanov A.V."/>
            <person name="Grabovich M.Y."/>
        </authorList>
    </citation>
    <scope>NUCLEOTIDE SEQUENCE</scope>
    <source>
        <strain evidence="7">GKL-01</strain>
    </source>
</reference>
<comment type="cofactor">
    <cofactor evidence="5">
        <name>Mg(2+)</name>
        <dbReference type="ChEBI" id="CHEBI:18420"/>
    </cofactor>
</comment>
<comment type="similarity">
    <text evidence="1 5">Belongs to the 5-formyltetrahydrofolate cyclo-ligase family.</text>
</comment>
<dbReference type="InterPro" id="IPR037171">
    <property type="entry name" value="NagB/RpiA_transferase-like"/>
</dbReference>
<dbReference type="InterPro" id="IPR024185">
    <property type="entry name" value="FTHF_cligase-like_sf"/>
</dbReference>
<dbReference type="GO" id="GO:0035999">
    <property type="term" value="P:tetrahydrofolate interconversion"/>
    <property type="evidence" value="ECO:0007669"/>
    <property type="project" value="TreeGrafter"/>
</dbReference>
<keyword evidence="5" id="KW-0479">Metal-binding</keyword>
<dbReference type="SUPFAM" id="SSF100950">
    <property type="entry name" value="NagB/RpiA/CoA transferase-like"/>
    <property type="match status" value="1"/>
</dbReference>